<evidence type="ECO:0000256" key="5">
    <source>
        <dbReference type="ARBA" id="ARBA00022723"/>
    </source>
</evidence>
<dbReference type="EMBL" id="JAXCLX010000001">
    <property type="protein sequence ID" value="MDY0871801.1"/>
    <property type="molecule type" value="Genomic_DNA"/>
</dbReference>
<dbReference type="InterPro" id="IPR043519">
    <property type="entry name" value="NT_sf"/>
</dbReference>
<keyword evidence="10" id="KW-1185">Reference proteome</keyword>
<evidence type="ECO:0000256" key="1">
    <source>
        <dbReference type="ARBA" id="ARBA00001946"/>
    </source>
</evidence>
<dbReference type="Proteomes" id="UP001271769">
    <property type="component" value="Unassembled WGS sequence"/>
</dbReference>
<comment type="similarity">
    <text evidence="7">Belongs to the tRNA nucleotidyltransferase/poly(A) polymerase family.</text>
</comment>
<keyword evidence="5" id="KW-0479">Metal-binding</keyword>
<dbReference type="SUPFAM" id="SSF81301">
    <property type="entry name" value="Nucleotidyltransferase"/>
    <property type="match status" value="1"/>
</dbReference>
<evidence type="ECO:0000256" key="6">
    <source>
        <dbReference type="ARBA" id="ARBA00022842"/>
    </source>
</evidence>
<dbReference type="SUPFAM" id="SSF81891">
    <property type="entry name" value="Poly A polymerase C-terminal region-like"/>
    <property type="match status" value="1"/>
</dbReference>
<keyword evidence="6" id="KW-0460">Magnesium</keyword>
<keyword evidence="3" id="KW-0819">tRNA processing</keyword>
<dbReference type="CDD" id="cd05398">
    <property type="entry name" value="NT_ClassII-CCAase"/>
    <property type="match status" value="1"/>
</dbReference>
<evidence type="ECO:0000256" key="2">
    <source>
        <dbReference type="ARBA" id="ARBA00022679"/>
    </source>
</evidence>
<dbReference type="Pfam" id="PF01743">
    <property type="entry name" value="PolyA_pol"/>
    <property type="match status" value="1"/>
</dbReference>
<proteinExistence type="inferred from homology"/>
<keyword evidence="7" id="KW-0694">RNA-binding</keyword>
<name>A0ABU5DZ23_9PROT</name>
<evidence type="ECO:0000259" key="8">
    <source>
        <dbReference type="Pfam" id="PF01743"/>
    </source>
</evidence>
<accession>A0ABU5DZ23</accession>
<comment type="caution">
    <text evidence="9">The sequence shown here is derived from an EMBL/GenBank/DDBJ whole genome shotgun (WGS) entry which is preliminary data.</text>
</comment>
<gene>
    <name evidence="9" type="ORF">SMD31_07700</name>
</gene>
<evidence type="ECO:0000256" key="3">
    <source>
        <dbReference type="ARBA" id="ARBA00022694"/>
    </source>
</evidence>
<keyword evidence="4" id="KW-0548">Nucleotidyltransferase</keyword>
<dbReference type="RefSeq" id="WP_320500225.1">
    <property type="nucleotide sequence ID" value="NZ_JAXCLX010000001.1"/>
</dbReference>
<reference evidence="9 10" key="1">
    <citation type="journal article" date="2013" name="Antonie Van Leeuwenhoek">
        <title>Dongia rigui sp. nov., isolated from freshwater of a large wetland in Korea.</title>
        <authorList>
            <person name="Baik K.S."/>
            <person name="Hwang Y.M."/>
            <person name="Choi J.S."/>
            <person name="Kwon J."/>
            <person name="Seong C.N."/>
        </authorList>
    </citation>
    <scope>NUCLEOTIDE SEQUENCE [LARGE SCALE GENOMIC DNA]</scope>
    <source>
        <strain evidence="9 10">04SU4-P</strain>
    </source>
</reference>
<protein>
    <submittedName>
        <fullName evidence="9">CCA tRNA nucleotidyltransferase</fullName>
    </submittedName>
</protein>
<evidence type="ECO:0000313" key="10">
    <source>
        <dbReference type="Proteomes" id="UP001271769"/>
    </source>
</evidence>
<keyword evidence="2 7" id="KW-0808">Transferase</keyword>
<organism evidence="9 10">
    <name type="scientific">Dongia rigui</name>
    <dbReference type="NCBI Taxonomy" id="940149"/>
    <lineage>
        <taxon>Bacteria</taxon>
        <taxon>Pseudomonadati</taxon>
        <taxon>Pseudomonadota</taxon>
        <taxon>Alphaproteobacteria</taxon>
        <taxon>Rhodospirillales</taxon>
        <taxon>Dongiaceae</taxon>
        <taxon>Dongia</taxon>
    </lineage>
</organism>
<dbReference type="PANTHER" id="PTHR46173:SF1">
    <property type="entry name" value="CCA TRNA NUCLEOTIDYLTRANSFERASE 1, MITOCHONDRIAL"/>
    <property type="match status" value="1"/>
</dbReference>
<dbReference type="PANTHER" id="PTHR46173">
    <property type="entry name" value="CCA TRNA NUCLEOTIDYLTRANSFERASE 1, MITOCHONDRIAL"/>
    <property type="match status" value="1"/>
</dbReference>
<comment type="cofactor">
    <cofactor evidence="1">
        <name>Mg(2+)</name>
        <dbReference type="ChEBI" id="CHEBI:18420"/>
    </cofactor>
</comment>
<dbReference type="InterPro" id="IPR002646">
    <property type="entry name" value="PolA_pol_head_dom"/>
</dbReference>
<dbReference type="InterPro" id="IPR050264">
    <property type="entry name" value="Bact_CCA-adding_enz_type3_sf"/>
</dbReference>
<evidence type="ECO:0000256" key="4">
    <source>
        <dbReference type="ARBA" id="ARBA00022695"/>
    </source>
</evidence>
<dbReference type="Gene3D" id="1.10.3090.10">
    <property type="entry name" value="cca-adding enzyme, domain 2"/>
    <property type="match status" value="1"/>
</dbReference>
<evidence type="ECO:0000256" key="7">
    <source>
        <dbReference type="RuleBase" id="RU003953"/>
    </source>
</evidence>
<dbReference type="Gene3D" id="3.30.460.10">
    <property type="entry name" value="Beta Polymerase, domain 2"/>
    <property type="match status" value="1"/>
</dbReference>
<feature type="domain" description="Poly A polymerase head" evidence="8">
    <location>
        <begin position="37"/>
        <end position="158"/>
    </location>
</feature>
<sequence>MRITTLPDLADWRRSWPQATAAAKVLDALAAAGGEGRFVGGCVRDALLGRGIRDIDIATNLAPEKVIAALAAASLKSVPTGIKHGTVTAIADHVGFEVTTLRHDVETDGRHATVAFTDDWQQDAARRDLTMNALFCDAAGNIHDYFGGLADLKAGHVRFVGDPAQRMDEDYLRILRFFRFHADYAAGDFDAAAIAAATQRRHELKRLSGERLRQETLKLLTARRGVAVWGEMLGRDFAGAYLPWATTQDRLVKVAALETRLKLAPDAVRRLAALTLTGSGNDIAETLKLSNADRDRLLSASDARPVFDVAGDAAVRRQVYALGNDRARDRILLDWEPGADDGQWHRAFDIVESWPRPAFPLAGRDLIKLGIAAGPELGAKLAELENWWVAGDFAGDAAACLAEAKRRLSKN</sequence>
<evidence type="ECO:0000313" key="9">
    <source>
        <dbReference type="EMBL" id="MDY0871801.1"/>
    </source>
</evidence>